<reference evidence="6" key="4">
    <citation type="submission" date="2025-08" db="UniProtKB">
        <authorList>
            <consortium name="Ensembl"/>
        </authorList>
    </citation>
    <scope>IDENTIFICATION</scope>
</reference>
<keyword evidence="4" id="KW-0539">Nucleus</keyword>
<dbReference type="InterPro" id="IPR006984">
    <property type="entry name" value="Fcf1/UTP23"/>
</dbReference>
<accession>A0A671DIE4</accession>
<evidence type="ECO:0000256" key="1">
    <source>
        <dbReference type="ARBA" id="ARBA00004604"/>
    </source>
</evidence>
<keyword evidence="2" id="KW-0690">Ribosome biogenesis</keyword>
<dbReference type="InterPro" id="IPR029060">
    <property type="entry name" value="PIN-like_dom_sf"/>
</dbReference>
<feature type="region of interest" description="Disordered" evidence="5">
    <location>
        <begin position="1"/>
        <end position="24"/>
    </location>
</feature>
<keyword evidence="7" id="KW-1185">Reference proteome</keyword>
<dbReference type="SUPFAM" id="SSF88723">
    <property type="entry name" value="PIN domain-like"/>
    <property type="match status" value="1"/>
</dbReference>
<keyword evidence="3" id="KW-0698">rRNA processing</keyword>
<protein>
    <recommendedName>
        <fullName evidence="8">PIN domain-containing protein</fullName>
    </recommendedName>
</protein>
<evidence type="ECO:0000256" key="5">
    <source>
        <dbReference type="SAM" id="MobiDB-lite"/>
    </source>
</evidence>
<comment type="subcellular location">
    <subcellularLocation>
        <location evidence="1">Nucleus</location>
        <location evidence="1">Nucleolus</location>
    </subcellularLocation>
</comment>
<reference evidence="6" key="5">
    <citation type="submission" date="2025-09" db="UniProtKB">
        <authorList>
            <consortium name="Ensembl"/>
        </authorList>
    </citation>
    <scope>IDENTIFICATION</scope>
</reference>
<reference evidence="6 7" key="2">
    <citation type="journal article" date="2018" name="Annu Rev Anim Biosci">
        <title>Bat Biology, Genomes, and the Bat1K Project: To Generate Chromosome-Level Genomes for All Living Bat Species.</title>
        <authorList>
            <person name="Teeling E.C."/>
            <person name="Vernes S.C."/>
            <person name="Davalos L.M."/>
            <person name="Ray D.A."/>
            <person name="Gilbert M.T.P."/>
            <person name="Myers E."/>
        </authorList>
    </citation>
    <scope>NUCLEOTIDE SEQUENCE</scope>
</reference>
<dbReference type="AlphaFoldDB" id="A0A671DIE4"/>
<dbReference type="PANTHER" id="PTHR12416">
    <property type="entry name" value="RRNA-PROCESSING PROTEIN UTP23 HOMOLOG"/>
    <property type="match status" value="1"/>
</dbReference>
<reference evidence="7" key="3">
    <citation type="submission" date="2018-12" db="EMBL/GenBank/DDBJ databases">
        <title>G10K-VGP greater horseshoe bat female genome, primary haplotype.</title>
        <authorList>
            <person name="Teeling E."/>
            <person name="Myers G."/>
            <person name="Vernes S."/>
            <person name="Pippel M."/>
            <person name="Winkler S."/>
            <person name="Fedrigo O."/>
            <person name="Rhie A."/>
            <person name="Koren S."/>
            <person name="Phillippy A."/>
            <person name="Lewin H."/>
            <person name="Damas J."/>
            <person name="Howe K."/>
            <person name="Mountcastle J."/>
            <person name="Jarvis E.D."/>
        </authorList>
    </citation>
    <scope>NUCLEOTIDE SEQUENCE [LARGE SCALE GENOMIC DNA]</scope>
</reference>
<sequence length="168" mass="19137">EAKLSGLKDRVKPKKKEKTGPSALKKREVLQHPSCLFFRDNTQLGPPYHSLVDTNFINFSMKAKPDLVQSMMGCLYGTCIPWTTDWVMAETEKLGQKYHVALRIAKDPRFERLSCTHTGIAVDDCLVRTLTRRDLELTIRKIPAAPITDVSNHSYMEKIPDDYGAPRF</sequence>
<evidence type="ECO:0000256" key="2">
    <source>
        <dbReference type="ARBA" id="ARBA00022517"/>
    </source>
</evidence>
<proteinExistence type="predicted"/>
<name>A0A671DIE4_RHIFE</name>
<evidence type="ECO:0000313" key="7">
    <source>
        <dbReference type="Proteomes" id="UP000472240"/>
    </source>
</evidence>
<dbReference type="GO" id="GO:0006364">
    <property type="term" value="P:rRNA processing"/>
    <property type="evidence" value="ECO:0007669"/>
    <property type="project" value="UniProtKB-KW"/>
</dbReference>
<dbReference type="GeneTree" id="ENSGT00940000153117"/>
<dbReference type="Pfam" id="PF04900">
    <property type="entry name" value="Fcf1"/>
    <property type="match status" value="1"/>
</dbReference>
<evidence type="ECO:0000256" key="3">
    <source>
        <dbReference type="ARBA" id="ARBA00022552"/>
    </source>
</evidence>
<dbReference type="InParanoid" id="A0A671DIE4"/>
<reference evidence="6 7" key="1">
    <citation type="journal article" date="2015" name="Annu Rev Anim Biosci">
        <title>The Genome 10K Project: a way forward.</title>
        <authorList>
            <person name="Koepfli K.P."/>
            <person name="Paten B."/>
            <person name="O'Brien S.J."/>
            <person name="Koepfli K.P."/>
            <person name="Paten B."/>
            <person name="Antunes A."/>
            <person name="Belov K."/>
            <person name="Bustamante C."/>
            <person name="Castoe T.A."/>
            <person name="Clawson H."/>
            <person name="Crawford A.J."/>
            <person name="Diekhans M."/>
            <person name="Distel D."/>
            <person name="Durbin R."/>
            <person name="Earl D."/>
            <person name="Fujita M.K."/>
            <person name="Gamble T."/>
            <person name="Georges A."/>
            <person name="Gemmell N."/>
            <person name="Gilbert M.T."/>
            <person name="Graves J.M."/>
            <person name="Green R.E."/>
            <person name="Hickey G."/>
            <person name="Jarvis E.D."/>
            <person name="Johnson W."/>
            <person name="Komissarov A."/>
            <person name="Korf I."/>
            <person name="Kuhn R."/>
            <person name="Larkin D.M."/>
            <person name="Lewin H."/>
            <person name="Lopez J.V."/>
            <person name="Ma J."/>
            <person name="Marques-Bonet T."/>
            <person name="Miller W."/>
            <person name="Murphy R."/>
            <person name="Pevzner P."/>
            <person name="Shapiro B."/>
            <person name="Steiner C."/>
            <person name="Tamazian G."/>
            <person name="Venkatesh B."/>
            <person name="Wang J."/>
            <person name="Wayne R."/>
            <person name="Wiley E."/>
            <person name="Yang H."/>
            <person name="Zhang G."/>
            <person name="Haussler D."/>
            <person name="Ryder O."/>
            <person name="O'Brien S.J."/>
        </authorList>
    </citation>
    <scope>NUCLEOTIDE SEQUENCE</scope>
</reference>
<evidence type="ECO:0008006" key="8">
    <source>
        <dbReference type="Google" id="ProtNLM"/>
    </source>
</evidence>
<dbReference type="GO" id="GO:0032040">
    <property type="term" value="C:small-subunit processome"/>
    <property type="evidence" value="ECO:0007669"/>
    <property type="project" value="InterPro"/>
</dbReference>
<dbReference type="Ensembl" id="ENSRFET00010000283.1">
    <property type="protein sequence ID" value="ENSRFEP00010000253.1"/>
    <property type="gene ID" value="ENSRFEG00010000203.1"/>
</dbReference>
<organism evidence="6 7">
    <name type="scientific">Rhinolophus ferrumequinum</name>
    <name type="common">Greater horseshoe bat</name>
    <dbReference type="NCBI Taxonomy" id="59479"/>
    <lineage>
        <taxon>Eukaryota</taxon>
        <taxon>Metazoa</taxon>
        <taxon>Chordata</taxon>
        <taxon>Craniata</taxon>
        <taxon>Vertebrata</taxon>
        <taxon>Euteleostomi</taxon>
        <taxon>Mammalia</taxon>
        <taxon>Eutheria</taxon>
        <taxon>Laurasiatheria</taxon>
        <taxon>Chiroptera</taxon>
        <taxon>Yinpterochiroptera</taxon>
        <taxon>Rhinolophoidea</taxon>
        <taxon>Rhinolophidae</taxon>
        <taxon>Rhinolophinae</taxon>
        <taxon>Rhinolophus</taxon>
    </lineage>
</organism>
<dbReference type="CDD" id="cd09864">
    <property type="entry name" value="PIN_Fcf1-like"/>
    <property type="match status" value="1"/>
</dbReference>
<dbReference type="InterPro" id="IPR037503">
    <property type="entry name" value="Fcf1_PIN"/>
</dbReference>
<evidence type="ECO:0000313" key="6">
    <source>
        <dbReference type="Ensembl" id="ENSRFEP00010000253.1"/>
    </source>
</evidence>
<dbReference type="Proteomes" id="UP000472240">
    <property type="component" value="Chromosome 1"/>
</dbReference>
<feature type="compositionally biased region" description="Basic and acidic residues" evidence="5">
    <location>
        <begin position="1"/>
        <end position="10"/>
    </location>
</feature>
<dbReference type="Gene3D" id="3.40.50.1010">
    <property type="entry name" value="5'-nuclease"/>
    <property type="match status" value="1"/>
</dbReference>
<evidence type="ECO:0000256" key="4">
    <source>
        <dbReference type="ARBA" id="ARBA00023242"/>
    </source>
</evidence>